<dbReference type="PANTHER" id="PTHR23517">
    <property type="entry name" value="RESISTANCE PROTEIN MDTM, PUTATIVE-RELATED-RELATED"/>
    <property type="match status" value="1"/>
</dbReference>
<dbReference type="InterPro" id="IPR018456">
    <property type="entry name" value="PTR2_symporter_CS"/>
</dbReference>
<dbReference type="PANTHER" id="PTHR23517:SF15">
    <property type="entry name" value="PROTON-DEPENDENT OLIGOPEPTIDE FAMILY TRANSPORT PROTEIN"/>
    <property type="match status" value="1"/>
</dbReference>
<evidence type="ECO:0000313" key="11">
    <source>
        <dbReference type="EMBL" id="GAP65191.1"/>
    </source>
</evidence>
<dbReference type="OrthoDB" id="9772725at2"/>
<keyword evidence="4 8" id="KW-0812">Transmembrane</keyword>
<name>A0A0K8QKK5_9GAMM</name>
<dbReference type="Proteomes" id="UP000253740">
    <property type="component" value="Unassembled WGS sequence"/>
</dbReference>
<evidence type="ECO:0000256" key="2">
    <source>
        <dbReference type="ARBA" id="ARBA00022448"/>
    </source>
</evidence>
<dbReference type="AlphaFoldDB" id="A0A0K8QKK5"/>
<keyword evidence="6 9" id="KW-1133">Transmembrane helix</keyword>
<dbReference type="HOGENOM" id="CLU_004790_0_2_6"/>
<dbReference type="PROSITE" id="PS01023">
    <property type="entry name" value="PTR2_2"/>
    <property type="match status" value="1"/>
</dbReference>
<keyword evidence="3" id="KW-1003">Cell membrane</keyword>
<reference evidence="11" key="2">
    <citation type="submission" date="2015-08" db="EMBL/GenBank/DDBJ databases">
        <title>Complete DNA Sequence of Pseudomonas syringae pv. actinidiae, the Causal Agent of Kiwifruit Canker Disease.</title>
        <authorList>
            <person name="Rikkerink E.H.A."/>
            <person name="Fineran P.C."/>
        </authorList>
    </citation>
    <scope>NUCLEOTIDE SEQUENCE</scope>
    <source>
        <strain evidence="11">SkMP5</strain>
    </source>
</reference>
<feature type="transmembrane region" description="Helical" evidence="9">
    <location>
        <begin position="197"/>
        <end position="215"/>
    </location>
</feature>
<feature type="transmembrane region" description="Helical" evidence="9">
    <location>
        <begin position="480"/>
        <end position="499"/>
    </location>
</feature>
<dbReference type="EMBL" id="DF952382">
    <property type="protein sequence ID" value="GAN45695.1"/>
    <property type="molecule type" value="Genomic_DNA"/>
</dbReference>
<dbReference type="InterPro" id="IPR000109">
    <property type="entry name" value="POT_fam"/>
</dbReference>
<feature type="transmembrane region" description="Helical" evidence="9">
    <location>
        <begin position="236"/>
        <end position="254"/>
    </location>
</feature>
<feature type="transmembrane region" description="Helical" evidence="9">
    <location>
        <begin position="290"/>
        <end position="307"/>
    </location>
</feature>
<feature type="transmembrane region" description="Helical" evidence="9">
    <location>
        <begin position="339"/>
        <end position="358"/>
    </location>
</feature>
<evidence type="ECO:0000256" key="5">
    <source>
        <dbReference type="ARBA" id="ARBA00022856"/>
    </source>
</evidence>
<keyword evidence="7 9" id="KW-0472">Membrane</keyword>
<evidence type="ECO:0000256" key="6">
    <source>
        <dbReference type="ARBA" id="ARBA00022989"/>
    </source>
</evidence>
<comment type="similarity">
    <text evidence="8">Belongs to the major facilitator superfamily. Proton-dependent oligopeptide transporter (POT/PTR) (TC 2.A.17) family.</text>
</comment>
<dbReference type="Pfam" id="PF00854">
    <property type="entry name" value="PTR2"/>
    <property type="match status" value="1"/>
</dbReference>
<gene>
    <name evidence="10" type="ORF">MBSD_2246</name>
    <name evidence="11" type="ORF">MBSD_n0480</name>
</gene>
<dbReference type="CDD" id="cd17346">
    <property type="entry name" value="MFS_DtpA_like"/>
    <property type="match status" value="1"/>
</dbReference>
<dbReference type="GO" id="GO:1904680">
    <property type="term" value="F:peptide transmembrane transporter activity"/>
    <property type="evidence" value="ECO:0007669"/>
    <property type="project" value="InterPro"/>
</dbReference>
<evidence type="ECO:0000313" key="10">
    <source>
        <dbReference type="EMBL" id="GAN45695.1"/>
    </source>
</evidence>
<evidence type="ECO:0000256" key="4">
    <source>
        <dbReference type="ARBA" id="ARBA00022692"/>
    </source>
</evidence>
<reference evidence="10" key="1">
    <citation type="submission" date="2015-03" db="EMBL/GenBank/DDBJ databases">
        <title>Draft genome sequence of Mizugakiibacter sediminis skMP5.</title>
        <authorList>
            <person name="Watanabe T."/>
            <person name="Kojima H."/>
            <person name="Fukui M."/>
        </authorList>
    </citation>
    <scope>NUCLEOTIDE SEQUENCE</scope>
    <source>
        <strain evidence="10">SkMP5</strain>
    </source>
</reference>
<evidence type="ECO:0000256" key="1">
    <source>
        <dbReference type="ARBA" id="ARBA00004651"/>
    </source>
</evidence>
<dbReference type="RefSeq" id="WP_062534754.1">
    <property type="nucleotide sequence ID" value="NZ_DF970153.1"/>
</dbReference>
<keyword evidence="5" id="KW-0571">Peptide transport</keyword>
<feature type="transmembrane region" description="Helical" evidence="9">
    <location>
        <begin position="401"/>
        <end position="423"/>
    </location>
</feature>
<dbReference type="InterPro" id="IPR036259">
    <property type="entry name" value="MFS_trans_sf"/>
</dbReference>
<dbReference type="InterPro" id="IPR005279">
    <property type="entry name" value="Dipep/tripep_permease"/>
</dbReference>
<keyword evidence="12" id="KW-1185">Reference proteome</keyword>
<dbReference type="NCBIfam" id="TIGR00924">
    <property type="entry name" value="yjdL_sub1_fam"/>
    <property type="match status" value="1"/>
</dbReference>
<dbReference type="Gene3D" id="1.20.1250.20">
    <property type="entry name" value="MFS general substrate transporter like domains"/>
    <property type="match status" value="1"/>
</dbReference>
<keyword evidence="5" id="KW-0653">Protein transport</keyword>
<accession>A0A0K8QKK5</accession>
<feature type="transmembrane region" description="Helical" evidence="9">
    <location>
        <begin position="260"/>
        <end position="278"/>
    </location>
</feature>
<dbReference type="GO" id="GO:0005886">
    <property type="term" value="C:plasma membrane"/>
    <property type="evidence" value="ECO:0007669"/>
    <property type="project" value="UniProtKB-SubCell"/>
</dbReference>
<feature type="transmembrane region" description="Helical" evidence="9">
    <location>
        <begin position="36"/>
        <end position="56"/>
    </location>
</feature>
<proteinExistence type="inferred from homology"/>
<sequence length="507" mass="54761">MATTSETTPALPSYPQMLGHPKPLWMLFMSEFWERFCFYGMRWMLALYIVAQFYGGEAIGEKSANDTYGAYLALVYATAILGGQVADRILGFQRTVLLGAAFISVGLFVLLVPTQAVFMYGLSLVIVGNGMFKPNISSMVGQLYAQGDPRRDRGFTLFYMGINAGGLVAPLVTGYVAAKFGYFDGAGVAERANGLRIAFAVAGLGMVISWLWFFFGRRQLLGVGRPPAGAEGYRRLLLVTLGGLALSPLIYFLLHHNEWLAGMLAVLFAGCCVALVAAGLKDGPVQRDRIFALLILFTANVLFWMFFEQAGGSFNFLAEKVVDRDFGGWEFPVGWFQSVNPLAIVVLAPLVTIVWGWLDRRNLEPSIPRKFGIGLIGNALGFLVLVIALKEFVSDAGLIPFSALALCYVMQTVGELHLSPIGLSMVTKLAPARMVGVTMGAWFLSIAIGNSLAGALGKWISAEGGEQGLTVATALSGYTFGFWLLLGIGVLVLAVAPLINRLTHGVR</sequence>
<evidence type="ECO:0000256" key="9">
    <source>
        <dbReference type="SAM" id="Phobius"/>
    </source>
</evidence>
<evidence type="ECO:0000256" key="8">
    <source>
        <dbReference type="RuleBase" id="RU003755"/>
    </source>
</evidence>
<dbReference type="EMBL" id="DF970153">
    <property type="protein sequence ID" value="GAP65191.1"/>
    <property type="molecule type" value="Genomic_DNA"/>
</dbReference>
<dbReference type="SUPFAM" id="SSF103473">
    <property type="entry name" value="MFS general substrate transporter"/>
    <property type="match status" value="2"/>
</dbReference>
<feature type="transmembrane region" description="Helical" evidence="9">
    <location>
        <begin position="157"/>
        <end position="177"/>
    </location>
</feature>
<keyword evidence="2 8" id="KW-0813">Transport</keyword>
<organism evidence="11">
    <name type="scientific">Mizugakiibacter sediminis</name>
    <dbReference type="NCBI Taxonomy" id="1475481"/>
    <lineage>
        <taxon>Bacteria</taxon>
        <taxon>Pseudomonadati</taxon>
        <taxon>Pseudomonadota</taxon>
        <taxon>Gammaproteobacteria</taxon>
        <taxon>Lysobacterales</taxon>
        <taxon>Rhodanobacteraceae</taxon>
        <taxon>Mizugakiibacter</taxon>
    </lineage>
</organism>
<dbReference type="InterPro" id="IPR050171">
    <property type="entry name" value="MFS_Transporters"/>
</dbReference>
<feature type="transmembrane region" description="Helical" evidence="9">
    <location>
        <begin position="370"/>
        <end position="389"/>
    </location>
</feature>
<comment type="subcellular location">
    <subcellularLocation>
        <location evidence="1">Cell membrane</location>
        <topology evidence="1">Multi-pass membrane protein</topology>
    </subcellularLocation>
    <subcellularLocation>
        <location evidence="8">Membrane</location>
        <topology evidence="8">Multi-pass membrane protein</topology>
    </subcellularLocation>
</comment>
<protein>
    <submittedName>
        <fullName evidence="11">Amino acid/peptide transporter</fullName>
    </submittedName>
    <submittedName>
        <fullName evidence="10">Dihydroorotate dehydrogenase</fullName>
    </submittedName>
</protein>
<evidence type="ECO:0000256" key="3">
    <source>
        <dbReference type="ARBA" id="ARBA00022475"/>
    </source>
</evidence>
<evidence type="ECO:0000313" key="12">
    <source>
        <dbReference type="Proteomes" id="UP000253740"/>
    </source>
</evidence>
<evidence type="ECO:0000256" key="7">
    <source>
        <dbReference type="ARBA" id="ARBA00023136"/>
    </source>
</evidence>
<feature type="transmembrane region" description="Helical" evidence="9">
    <location>
        <begin position="435"/>
        <end position="460"/>
    </location>
</feature>
<feature type="transmembrane region" description="Helical" evidence="9">
    <location>
        <begin position="68"/>
        <end position="86"/>
    </location>
</feature>
<dbReference type="GO" id="GO:0006857">
    <property type="term" value="P:oligopeptide transport"/>
    <property type="evidence" value="ECO:0007669"/>
    <property type="project" value="InterPro"/>
</dbReference>
<feature type="transmembrane region" description="Helical" evidence="9">
    <location>
        <begin position="95"/>
        <end position="112"/>
    </location>
</feature>